<evidence type="ECO:0000256" key="2">
    <source>
        <dbReference type="ARBA" id="ARBA00022670"/>
    </source>
</evidence>
<dbReference type="InterPro" id="IPR012962">
    <property type="entry name" value="Pept_M54_archaemetzincn"/>
</dbReference>
<dbReference type="Pfam" id="PF07998">
    <property type="entry name" value="Peptidase_M54"/>
    <property type="match status" value="1"/>
</dbReference>
<dbReference type="SUPFAM" id="SSF55486">
    <property type="entry name" value="Metalloproteases ('zincins'), catalytic domain"/>
    <property type="match status" value="1"/>
</dbReference>
<comment type="cofactor">
    <cofactor evidence="1">
        <name>Zn(2+)</name>
        <dbReference type="ChEBI" id="CHEBI:29105"/>
    </cofactor>
</comment>
<evidence type="ECO:0000256" key="5">
    <source>
        <dbReference type="ARBA" id="ARBA00022833"/>
    </source>
</evidence>
<keyword evidence="2" id="KW-0645">Protease</keyword>
<dbReference type="PIRSF" id="PIRSF005785">
    <property type="entry name" value="Zn-prot_arch"/>
    <property type="match status" value="1"/>
</dbReference>
<gene>
    <name evidence="7" type="ORF">DSCOOX_25760</name>
</gene>
<dbReference type="CDD" id="cd11375">
    <property type="entry name" value="Peptidase_M54"/>
    <property type="match status" value="1"/>
</dbReference>
<evidence type="ECO:0000256" key="3">
    <source>
        <dbReference type="ARBA" id="ARBA00022723"/>
    </source>
</evidence>
<dbReference type="InterPro" id="IPR024079">
    <property type="entry name" value="MetalloPept_cat_dom_sf"/>
</dbReference>
<dbReference type="GO" id="GO:0006508">
    <property type="term" value="P:proteolysis"/>
    <property type="evidence" value="ECO:0007669"/>
    <property type="project" value="UniProtKB-KW"/>
</dbReference>
<proteinExistence type="predicted"/>
<dbReference type="Gene3D" id="3.40.390.10">
    <property type="entry name" value="Collagenase (Catalytic Domain)"/>
    <property type="match status" value="1"/>
</dbReference>
<sequence>MPDDDRVDRKKPLVTVIPFGQTPVIAAKVIAAHISGYLNMDAETLPSMPIPPDALDGERLQYNAARIIETLEAADMTNAFKIVALFDVDLFIPLFTHVFGEARQNGRVAAISLYRLSIHADGSCPPSDRILERAAKIALHEMGHLLNLLHCADPLCLMNFSDTVDNLDQTPFNFCRYCRRSLHRALASP</sequence>
<evidence type="ECO:0008006" key="9">
    <source>
        <dbReference type="Google" id="ProtNLM"/>
    </source>
</evidence>
<dbReference type="GO" id="GO:0008237">
    <property type="term" value="F:metallopeptidase activity"/>
    <property type="evidence" value="ECO:0007669"/>
    <property type="project" value="UniProtKB-KW"/>
</dbReference>
<dbReference type="EMBL" id="AP021879">
    <property type="protein sequence ID" value="BBO89396.1"/>
    <property type="molecule type" value="Genomic_DNA"/>
</dbReference>
<dbReference type="InterPro" id="IPR012091">
    <property type="entry name" value="Pept_M54_archaemetzncn_arc/bac"/>
</dbReference>
<dbReference type="PANTHER" id="PTHR15910:SF1">
    <property type="entry name" value="ARCHAEMETZINCIN-2"/>
    <property type="match status" value="1"/>
</dbReference>
<accession>A0A5K8AA70</accession>
<reference evidence="7 8" key="1">
    <citation type="submission" date="2019-11" db="EMBL/GenBank/DDBJ databases">
        <title>Comparative genomics of hydrocarbon-degrading Desulfosarcina strains.</title>
        <authorList>
            <person name="Watanabe M."/>
            <person name="Kojima H."/>
            <person name="Fukui M."/>
        </authorList>
    </citation>
    <scope>NUCLEOTIDE SEQUENCE [LARGE SCALE GENOMIC DNA]</scope>
    <source>
        <strain evidence="8">oXyS1</strain>
    </source>
</reference>
<keyword evidence="3" id="KW-0479">Metal-binding</keyword>
<evidence type="ECO:0000313" key="8">
    <source>
        <dbReference type="Proteomes" id="UP000422108"/>
    </source>
</evidence>
<keyword evidence="5" id="KW-0862">Zinc</keyword>
<evidence type="ECO:0000313" key="7">
    <source>
        <dbReference type="EMBL" id="BBO89396.1"/>
    </source>
</evidence>
<dbReference type="GO" id="GO:0008270">
    <property type="term" value="F:zinc ion binding"/>
    <property type="evidence" value="ECO:0007669"/>
    <property type="project" value="InterPro"/>
</dbReference>
<keyword evidence="8" id="KW-1185">Reference proteome</keyword>
<keyword evidence="4" id="KW-0378">Hydrolase</keyword>
<name>A0A5K8AA70_9BACT</name>
<evidence type="ECO:0000256" key="1">
    <source>
        <dbReference type="ARBA" id="ARBA00001947"/>
    </source>
</evidence>
<dbReference type="AlphaFoldDB" id="A0A5K8AA70"/>
<organism evidence="7 8">
    <name type="scientific">Desulfosarcina ovata subsp. ovata</name>
    <dbReference type="NCBI Taxonomy" id="2752305"/>
    <lineage>
        <taxon>Bacteria</taxon>
        <taxon>Pseudomonadati</taxon>
        <taxon>Thermodesulfobacteriota</taxon>
        <taxon>Desulfobacteria</taxon>
        <taxon>Desulfobacterales</taxon>
        <taxon>Desulfosarcinaceae</taxon>
        <taxon>Desulfosarcina</taxon>
    </lineage>
</organism>
<evidence type="ECO:0000256" key="4">
    <source>
        <dbReference type="ARBA" id="ARBA00022801"/>
    </source>
</evidence>
<dbReference type="Proteomes" id="UP000422108">
    <property type="component" value="Chromosome"/>
</dbReference>
<keyword evidence="6" id="KW-0482">Metalloprotease</keyword>
<dbReference type="PANTHER" id="PTHR15910">
    <property type="entry name" value="ARCHAEMETZINCIN"/>
    <property type="match status" value="1"/>
</dbReference>
<protein>
    <recommendedName>
        <fullName evidence="9">Peptidase M54</fullName>
    </recommendedName>
</protein>
<dbReference type="RefSeq" id="WP_155310600.1">
    <property type="nucleotide sequence ID" value="NZ_AP021879.1"/>
</dbReference>
<evidence type="ECO:0000256" key="6">
    <source>
        <dbReference type="ARBA" id="ARBA00023049"/>
    </source>
</evidence>